<dbReference type="InterPro" id="IPR014729">
    <property type="entry name" value="Rossmann-like_a/b/a_fold"/>
</dbReference>
<keyword evidence="6" id="KW-1185">Reference proteome</keyword>
<dbReference type="EMBL" id="NWUO01000010">
    <property type="protein sequence ID" value="PNS11050.1"/>
    <property type="molecule type" value="Genomic_DNA"/>
</dbReference>
<dbReference type="GO" id="GO:0009055">
    <property type="term" value="F:electron transfer activity"/>
    <property type="evidence" value="ECO:0007669"/>
    <property type="project" value="InterPro"/>
</dbReference>
<dbReference type="InterPro" id="IPR014730">
    <property type="entry name" value="ETF_a/b_N"/>
</dbReference>
<dbReference type="SUPFAM" id="SSF52402">
    <property type="entry name" value="Adenine nucleotide alpha hydrolases-like"/>
    <property type="match status" value="1"/>
</dbReference>
<dbReference type="InterPro" id="IPR012255">
    <property type="entry name" value="ETF_b"/>
</dbReference>
<comment type="caution">
    <text evidence="5">The sequence shown here is derived from an EMBL/GenBank/DDBJ whole genome shotgun (WGS) entry which is preliminary data.</text>
</comment>
<evidence type="ECO:0000313" key="6">
    <source>
        <dbReference type="Proteomes" id="UP000236345"/>
    </source>
</evidence>
<feature type="domain" description="Electron transfer flavoprotein alpha/beta-subunit N-terminal" evidence="4">
    <location>
        <begin position="59"/>
        <end position="212"/>
    </location>
</feature>
<dbReference type="Proteomes" id="UP000236345">
    <property type="component" value="Unassembled WGS sequence"/>
</dbReference>
<keyword evidence="2" id="KW-0813">Transport</keyword>
<name>A0A2K1Q7N8_9GAMM</name>
<evidence type="ECO:0000256" key="3">
    <source>
        <dbReference type="ARBA" id="ARBA00022982"/>
    </source>
</evidence>
<dbReference type="AlphaFoldDB" id="A0A2K1Q7N8"/>
<sequence>MNILLAFKAEPDLGMLGEADWQAAAKSAKGPDPGLMRLVMGSDEQGAAELMLQAKARNAQLNLSAMTVGDARAMPLLRHLAALGFTQRTLVNTARDLRFNPAFIARQIAERVRQEKIAMVLLGSQSSEGQNGQTGWLLADILGWPCFSGVTGLEARENGFTVQSDDFHQRSQWQLAQPAVLMVQNRGQMALRVPGMRARLAAAQADVMQIAPAGEAHPTAVCSSLAREVSRRAGEVIVADSVQEKVQKLWDRYLSGRMSR</sequence>
<accession>A0A2K1Q7N8</accession>
<evidence type="ECO:0000313" key="5">
    <source>
        <dbReference type="EMBL" id="PNS11050.1"/>
    </source>
</evidence>
<dbReference type="PANTHER" id="PTHR21294:SF8">
    <property type="entry name" value="ELECTRON TRANSFER FLAVOPROTEIN SUBUNIT BETA"/>
    <property type="match status" value="1"/>
</dbReference>
<dbReference type="RefSeq" id="WP_103060419.1">
    <property type="nucleotide sequence ID" value="NZ_BSOF01000007.1"/>
</dbReference>
<dbReference type="PANTHER" id="PTHR21294">
    <property type="entry name" value="ELECTRON TRANSFER FLAVOPROTEIN BETA-SUBUNIT"/>
    <property type="match status" value="1"/>
</dbReference>
<dbReference type="OrthoDB" id="5598152at2"/>
<gene>
    <name evidence="5" type="ORF">COO59_14060</name>
</gene>
<evidence type="ECO:0000259" key="4">
    <source>
        <dbReference type="Pfam" id="PF01012"/>
    </source>
</evidence>
<keyword evidence="3" id="KW-0249">Electron transport</keyword>
<reference evidence="6" key="1">
    <citation type="submission" date="2017-09" db="EMBL/GenBank/DDBJ databases">
        <authorList>
            <person name="Palmer M."/>
            <person name="Steenkamp E.T."/>
            <person name="Coetzee M.P."/>
            <person name="Avontuur J.R."/>
            <person name="Van Zyl E."/>
            <person name="Chan W.-Y."/>
            <person name="Blom J."/>
            <person name="Venter S.N."/>
        </authorList>
    </citation>
    <scope>NUCLEOTIDE SEQUENCE [LARGE SCALE GENOMIC DNA]</scope>
    <source>
        <strain evidence="6">QC88-366</strain>
    </source>
</reference>
<organism evidence="5 6">
    <name type="scientific">Mixta theicola</name>
    <dbReference type="NCBI Taxonomy" id="1458355"/>
    <lineage>
        <taxon>Bacteria</taxon>
        <taxon>Pseudomonadati</taxon>
        <taxon>Pseudomonadota</taxon>
        <taxon>Gammaproteobacteria</taxon>
        <taxon>Enterobacterales</taxon>
        <taxon>Erwiniaceae</taxon>
        <taxon>Mixta</taxon>
    </lineage>
</organism>
<proteinExistence type="inferred from homology"/>
<evidence type="ECO:0000256" key="2">
    <source>
        <dbReference type="ARBA" id="ARBA00022448"/>
    </source>
</evidence>
<evidence type="ECO:0000256" key="1">
    <source>
        <dbReference type="ARBA" id="ARBA00007557"/>
    </source>
</evidence>
<dbReference type="Gene3D" id="3.40.50.620">
    <property type="entry name" value="HUPs"/>
    <property type="match status" value="1"/>
</dbReference>
<comment type="similarity">
    <text evidence="1">Belongs to the ETF beta-subunit/FixA family.</text>
</comment>
<dbReference type="Pfam" id="PF01012">
    <property type="entry name" value="ETF"/>
    <property type="match status" value="1"/>
</dbReference>
<protein>
    <submittedName>
        <fullName evidence="5">Electron transfer flavoprotein</fullName>
    </submittedName>
</protein>